<proteinExistence type="predicted"/>
<protein>
    <submittedName>
        <fullName evidence="1">Uncharacterized protein</fullName>
    </submittedName>
</protein>
<evidence type="ECO:0000313" key="1">
    <source>
        <dbReference type="EMBL" id="SVD36012.1"/>
    </source>
</evidence>
<accession>A0A382UP89</accession>
<name>A0A382UP89_9ZZZZ</name>
<organism evidence="1">
    <name type="scientific">marine metagenome</name>
    <dbReference type="NCBI Taxonomy" id="408172"/>
    <lineage>
        <taxon>unclassified sequences</taxon>
        <taxon>metagenomes</taxon>
        <taxon>ecological metagenomes</taxon>
    </lineage>
</organism>
<feature type="non-terminal residue" evidence="1">
    <location>
        <position position="34"/>
    </location>
</feature>
<gene>
    <name evidence="1" type="ORF">METZ01_LOCUS388866</name>
</gene>
<dbReference type="EMBL" id="UINC01145715">
    <property type="protein sequence ID" value="SVD36012.1"/>
    <property type="molecule type" value="Genomic_DNA"/>
</dbReference>
<sequence>MITTYVPKNEILFSPIGGVGQIGMNFYLYGTQGK</sequence>
<reference evidence="1" key="1">
    <citation type="submission" date="2018-05" db="EMBL/GenBank/DDBJ databases">
        <authorList>
            <person name="Lanie J.A."/>
            <person name="Ng W.-L."/>
            <person name="Kazmierczak K.M."/>
            <person name="Andrzejewski T.M."/>
            <person name="Davidsen T.M."/>
            <person name="Wayne K.J."/>
            <person name="Tettelin H."/>
            <person name="Glass J.I."/>
            <person name="Rusch D."/>
            <person name="Podicherti R."/>
            <person name="Tsui H.-C.T."/>
            <person name="Winkler M.E."/>
        </authorList>
    </citation>
    <scope>NUCLEOTIDE SEQUENCE</scope>
</reference>
<dbReference type="AlphaFoldDB" id="A0A382UP89"/>